<organism evidence="4 5">
    <name type="scientific">Actinospica acidithermotolerans</name>
    <dbReference type="NCBI Taxonomy" id="2828514"/>
    <lineage>
        <taxon>Bacteria</taxon>
        <taxon>Bacillati</taxon>
        <taxon>Actinomycetota</taxon>
        <taxon>Actinomycetes</taxon>
        <taxon>Catenulisporales</taxon>
        <taxon>Actinospicaceae</taxon>
        <taxon>Actinospica</taxon>
    </lineage>
</organism>
<keyword evidence="1" id="KW-0547">Nucleotide-binding</keyword>
<evidence type="ECO:0000256" key="1">
    <source>
        <dbReference type="ARBA" id="ARBA00022741"/>
    </source>
</evidence>
<dbReference type="GO" id="GO:0006355">
    <property type="term" value="P:regulation of DNA-templated transcription"/>
    <property type="evidence" value="ECO:0007669"/>
    <property type="project" value="InterPro"/>
</dbReference>
<dbReference type="InterPro" id="IPR016032">
    <property type="entry name" value="Sig_transdc_resp-reg_C-effctor"/>
</dbReference>
<dbReference type="PANTHER" id="PTHR16305">
    <property type="entry name" value="TESTICULAR SOLUBLE ADENYLYL CYCLASE"/>
    <property type="match status" value="1"/>
</dbReference>
<dbReference type="InterPro" id="IPR000792">
    <property type="entry name" value="Tscrpt_reg_LuxR_C"/>
</dbReference>
<dbReference type="PANTHER" id="PTHR16305:SF35">
    <property type="entry name" value="TRANSCRIPTIONAL ACTIVATOR DOMAIN"/>
    <property type="match status" value="1"/>
</dbReference>
<dbReference type="InterPro" id="IPR041664">
    <property type="entry name" value="AAA_16"/>
</dbReference>
<proteinExistence type="predicted"/>
<dbReference type="Proteomes" id="UP000676325">
    <property type="component" value="Unassembled WGS sequence"/>
</dbReference>
<evidence type="ECO:0000313" key="4">
    <source>
        <dbReference type="EMBL" id="MBR7826609.1"/>
    </source>
</evidence>
<dbReference type="SMART" id="SM00421">
    <property type="entry name" value="HTH_LUXR"/>
    <property type="match status" value="1"/>
</dbReference>
<dbReference type="CDD" id="cd06170">
    <property type="entry name" value="LuxR_C_like"/>
    <property type="match status" value="1"/>
</dbReference>
<dbReference type="PROSITE" id="PS00622">
    <property type="entry name" value="HTH_LUXR_1"/>
    <property type="match status" value="1"/>
</dbReference>
<dbReference type="SMART" id="SM00382">
    <property type="entry name" value="AAA"/>
    <property type="match status" value="1"/>
</dbReference>
<dbReference type="Pfam" id="PF00196">
    <property type="entry name" value="GerE"/>
    <property type="match status" value="1"/>
</dbReference>
<dbReference type="InterPro" id="IPR027417">
    <property type="entry name" value="P-loop_NTPase"/>
</dbReference>
<dbReference type="PRINTS" id="PR00038">
    <property type="entry name" value="HTHLUXR"/>
</dbReference>
<dbReference type="Pfam" id="PF13191">
    <property type="entry name" value="AAA_16"/>
    <property type="match status" value="1"/>
</dbReference>
<dbReference type="RefSeq" id="WP_212517757.1">
    <property type="nucleotide sequence ID" value="NZ_JAGSOH010000019.1"/>
</dbReference>
<feature type="domain" description="HTH luxR-type" evidence="3">
    <location>
        <begin position="717"/>
        <end position="781"/>
    </location>
</feature>
<dbReference type="InterPro" id="IPR003593">
    <property type="entry name" value="AAA+_ATPase"/>
</dbReference>
<keyword evidence="2" id="KW-0067">ATP-binding</keyword>
<sequence>MAPPGGPESALVGRHVAIAALHEALGGLARGRGRGVLIEGEPGSGKTSLLDTLLRAAGADGGRLAVRTAACVDADRRTPLHVLLRALRMKSADAALEAIAVTRVLVLVDELCARGPVVLAIDDLHAADEATLLVWQRLCAVAARAPLLLVGAARLLPRRPEIDRVRSILKDSDGLVLALDQLAPDNVAELAARLLGAAPGPRLIKRLESAGGNPRLVRELVEALSKAGAIEFDDAGAELAADAAPEPVDLVAATVAARLRYLDEEIRELLRTAALLGAEFSVTELSAVLRRPAGSLATAIQEAIAGGVLEPVGPRLRFRHGLLRQALQESTPGPVREAMRQIAIRALMDRGTPVERIAELIAADPDIADGWETPWVARHAVALAQRAPDLATDIFDHVLGRDGIGTTERAGLLEGLATLSFTLHGLGRRDEAERVAARIEAEPRLPSVWQARLAARAADSAAEAAKALAAGRALADPMTVGYALAAEAVVRFRAGDGTGCLDAVERALHAIGPPPRLPDCRRVLADIGAAVRADLAYREGRWDDARVEIDAVADQSELHGLAALIALRRDDDRAARSHLAAVGEQDAYALLARAAYAERARRPDEARELLGAIPASRQTASARLAAVRLGLADAATSQLSAEVGFLRDAGRPADLGQALEELAVHRARDGDEAAAREAAGEALAGYAELGAAWDSRRAVARLRALGVRIGARAGRRPSSGPQALTESELRVAEFLSQGKSNPDIAVELSLSRRTVETHVSRILAKLGVRTRREAAELLRGE</sequence>
<protein>
    <submittedName>
        <fullName evidence="4">AAA family ATPase</fullName>
    </submittedName>
</protein>
<comment type="caution">
    <text evidence="4">The sequence shown here is derived from an EMBL/GenBank/DDBJ whole genome shotgun (WGS) entry which is preliminary data.</text>
</comment>
<dbReference type="Gene3D" id="1.10.10.10">
    <property type="entry name" value="Winged helix-like DNA-binding domain superfamily/Winged helix DNA-binding domain"/>
    <property type="match status" value="1"/>
</dbReference>
<dbReference type="PROSITE" id="PS50043">
    <property type="entry name" value="HTH_LUXR_2"/>
    <property type="match status" value="1"/>
</dbReference>
<reference evidence="4" key="1">
    <citation type="submission" date="2021-04" db="EMBL/GenBank/DDBJ databases">
        <title>Genome based classification of Actinospica acidithermotolerans sp. nov., an actinobacterium isolated from an Indonesian hot spring.</title>
        <authorList>
            <person name="Kusuma A.B."/>
            <person name="Putra K.E."/>
            <person name="Nafisah S."/>
            <person name="Loh J."/>
            <person name="Nouioui I."/>
            <person name="Goodfellow M."/>
        </authorList>
    </citation>
    <scope>NUCLEOTIDE SEQUENCE</scope>
    <source>
        <strain evidence="4">MGRD01-02</strain>
    </source>
</reference>
<accession>A0A941EF70</accession>
<evidence type="ECO:0000259" key="3">
    <source>
        <dbReference type="PROSITE" id="PS50043"/>
    </source>
</evidence>
<evidence type="ECO:0000313" key="5">
    <source>
        <dbReference type="Proteomes" id="UP000676325"/>
    </source>
</evidence>
<dbReference type="SUPFAM" id="SSF52540">
    <property type="entry name" value="P-loop containing nucleoside triphosphate hydrolases"/>
    <property type="match status" value="1"/>
</dbReference>
<dbReference type="GO" id="GO:0004016">
    <property type="term" value="F:adenylate cyclase activity"/>
    <property type="evidence" value="ECO:0007669"/>
    <property type="project" value="TreeGrafter"/>
</dbReference>
<dbReference type="GO" id="GO:0005524">
    <property type="term" value="F:ATP binding"/>
    <property type="evidence" value="ECO:0007669"/>
    <property type="project" value="UniProtKB-KW"/>
</dbReference>
<dbReference type="EMBL" id="JAGSOH010000019">
    <property type="protein sequence ID" value="MBR7826609.1"/>
    <property type="molecule type" value="Genomic_DNA"/>
</dbReference>
<dbReference type="GO" id="GO:0003677">
    <property type="term" value="F:DNA binding"/>
    <property type="evidence" value="ECO:0007669"/>
    <property type="project" value="InterPro"/>
</dbReference>
<dbReference type="GO" id="GO:0005737">
    <property type="term" value="C:cytoplasm"/>
    <property type="evidence" value="ECO:0007669"/>
    <property type="project" value="TreeGrafter"/>
</dbReference>
<keyword evidence="5" id="KW-1185">Reference proteome</keyword>
<gene>
    <name evidence="4" type="ORF">KDK95_09860</name>
</gene>
<dbReference type="Gene3D" id="3.40.50.300">
    <property type="entry name" value="P-loop containing nucleotide triphosphate hydrolases"/>
    <property type="match status" value="1"/>
</dbReference>
<name>A0A941EF70_9ACTN</name>
<dbReference type="InterPro" id="IPR036388">
    <property type="entry name" value="WH-like_DNA-bd_sf"/>
</dbReference>
<dbReference type="AlphaFoldDB" id="A0A941EF70"/>
<evidence type="ECO:0000256" key="2">
    <source>
        <dbReference type="ARBA" id="ARBA00022840"/>
    </source>
</evidence>
<dbReference type="SUPFAM" id="SSF46894">
    <property type="entry name" value="C-terminal effector domain of the bipartite response regulators"/>
    <property type="match status" value="1"/>
</dbReference>